<feature type="compositionally biased region" description="Basic and acidic residues" evidence="1">
    <location>
        <begin position="618"/>
        <end position="629"/>
    </location>
</feature>
<dbReference type="Proteomes" id="UP001337655">
    <property type="component" value="Unassembled WGS sequence"/>
</dbReference>
<feature type="compositionally biased region" description="Basic residues" evidence="1">
    <location>
        <begin position="765"/>
        <end position="776"/>
    </location>
</feature>
<comment type="caution">
    <text evidence="2">The sequence shown here is derived from an EMBL/GenBank/DDBJ whole genome shotgun (WGS) entry which is preliminary data.</text>
</comment>
<sequence length="808" mass="88140">MAKKKGSAQAAPPTPDPAGSSLVICRNKHWRYISSFHGPWLQLPPEILDSLAHQNYTMPAPRLVDPAVFYDVVKIRKAVDEAAQDSVRASTGVSNTAMTGRMDYFGAGGGPSSQLSKERIFKIRQKAVKLLSKAFALDEVAASVATMQATSTVEDVGGIVLKREQGSTDAKYVHFFHEKIPSRAMEQYTPLDPLTEIISSLPMEQQAPPLRTRALVQIFKQQWEGAAADLTHALRITDELKRLHKPNQQELELASRMRDEQDAWNKGHRDWRSVPQLKEEDQPKSLEMQLYFNRAGVYLTMACQSVHAALDGLPEHLAAAESGEPVDATAQQARIEARKKVKTNAKRALKDYTTFLSHFDYTPGLPFEITNEIMRRVYDLANGNKTQTPLPKNRLVELADSDDDATPDDLNSSNGAVIKHQKPNKPDPFERNEDGWPRFPSPKIHPASALFAEKPPADLPPFPTAATTEAMLNNDPLAEAFGSREAVTYHPLLTDALHSLLLAHALLQTSPTELLRHAHNAARLARIADGYPIFQAARSPARADWIEVLRRANNWLGLSVPWQKLCAPAPLPEAAGGWAKEPTTSSGQGNALARKKYAGTEANGGAVANDKANGTETPEQKRERIKQESIIDALSDDRVVDEESFQKAVRAREKRAMEDEEGISGPLKDKAANGNHLLNGNGNGDGNGDASSSEPNGSSSPAPAVAEKAQEKKAPQQPPQNQKPTPKRWAQDERAKEYPISTDRAEAVARWIKEAPLSIAAAGGGKKKRPARRKKAAGTGETNGVDGGRGAGGLGREVSEMSLEDGVD</sequence>
<dbReference type="EMBL" id="JAVRRT010000010">
    <property type="protein sequence ID" value="KAK5167986.1"/>
    <property type="molecule type" value="Genomic_DNA"/>
</dbReference>
<protein>
    <recommendedName>
        <fullName evidence="4">Histidine kinase group protein</fullName>
    </recommendedName>
</protein>
<proteinExistence type="predicted"/>
<feature type="region of interest" description="Disordered" evidence="1">
    <location>
        <begin position="1"/>
        <end position="20"/>
    </location>
</feature>
<keyword evidence="3" id="KW-1185">Reference proteome</keyword>
<feature type="region of interest" description="Disordered" evidence="1">
    <location>
        <begin position="602"/>
        <end position="629"/>
    </location>
</feature>
<dbReference type="RefSeq" id="XP_064657596.1">
    <property type="nucleotide sequence ID" value="XM_064803795.1"/>
</dbReference>
<feature type="compositionally biased region" description="Basic and acidic residues" evidence="1">
    <location>
        <begin position="729"/>
        <end position="743"/>
    </location>
</feature>
<reference evidence="2 3" key="1">
    <citation type="submission" date="2023-08" db="EMBL/GenBank/DDBJ databases">
        <title>Black Yeasts Isolated from many extreme environments.</title>
        <authorList>
            <person name="Coleine C."/>
            <person name="Stajich J.E."/>
            <person name="Selbmann L."/>
        </authorList>
    </citation>
    <scope>NUCLEOTIDE SEQUENCE [LARGE SCALE GENOMIC DNA]</scope>
    <source>
        <strain evidence="2 3">CCFEE 5935</strain>
    </source>
</reference>
<dbReference type="GeneID" id="89927893"/>
<evidence type="ECO:0000313" key="2">
    <source>
        <dbReference type="EMBL" id="KAK5167986.1"/>
    </source>
</evidence>
<accession>A0AAV9P9A2</accession>
<feature type="compositionally biased region" description="Low complexity" evidence="1">
    <location>
        <begin position="688"/>
        <end position="707"/>
    </location>
</feature>
<evidence type="ECO:0000313" key="3">
    <source>
        <dbReference type="Proteomes" id="UP001337655"/>
    </source>
</evidence>
<feature type="compositionally biased region" description="Basic and acidic residues" evidence="1">
    <location>
        <begin position="424"/>
        <end position="436"/>
    </location>
</feature>
<evidence type="ECO:0008006" key="4">
    <source>
        <dbReference type="Google" id="ProtNLM"/>
    </source>
</evidence>
<feature type="compositionally biased region" description="Gly residues" evidence="1">
    <location>
        <begin position="785"/>
        <end position="795"/>
    </location>
</feature>
<feature type="region of interest" description="Disordered" evidence="1">
    <location>
        <begin position="761"/>
        <end position="808"/>
    </location>
</feature>
<evidence type="ECO:0000256" key="1">
    <source>
        <dbReference type="SAM" id="MobiDB-lite"/>
    </source>
</evidence>
<name>A0AAV9P9A2_9PEZI</name>
<dbReference type="AlphaFoldDB" id="A0AAV9P9A2"/>
<feature type="region of interest" description="Disordered" evidence="1">
    <location>
        <begin position="400"/>
        <end position="440"/>
    </location>
</feature>
<gene>
    <name evidence="2" type="ORF">LTR77_006553</name>
</gene>
<feature type="region of interest" description="Disordered" evidence="1">
    <location>
        <begin position="651"/>
        <end position="743"/>
    </location>
</feature>
<organism evidence="2 3">
    <name type="scientific">Saxophila tyrrhenica</name>
    <dbReference type="NCBI Taxonomy" id="1690608"/>
    <lineage>
        <taxon>Eukaryota</taxon>
        <taxon>Fungi</taxon>
        <taxon>Dikarya</taxon>
        <taxon>Ascomycota</taxon>
        <taxon>Pezizomycotina</taxon>
        <taxon>Dothideomycetes</taxon>
        <taxon>Dothideomycetidae</taxon>
        <taxon>Mycosphaerellales</taxon>
        <taxon>Extremaceae</taxon>
        <taxon>Saxophila</taxon>
    </lineage>
</organism>